<feature type="transmembrane region" description="Helical" evidence="2">
    <location>
        <begin position="328"/>
        <end position="345"/>
    </location>
</feature>
<dbReference type="Gene3D" id="3.90.245.10">
    <property type="entry name" value="Ribonucleoside hydrolase-like"/>
    <property type="match status" value="1"/>
</dbReference>
<feature type="transmembrane region" description="Helical" evidence="2">
    <location>
        <begin position="298"/>
        <end position="316"/>
    </location>
</feature>
<dbReference type="EMBL" id="JAGTXO010000020">
    <property type="protein sequence ID" value="KAG8462472.1"/>
    <property type="molecule type" value="Genomic_DNA"/>
</dbReference>
<keyword evidence="2" id="KW-0472">Membrane</keyword>
<feature type="transmembrane region" description="Helical" evidence="2">
    <location>
        <begin position="375"/>
        <end position="402"/>
    </location>
</feature>
<sequence length="691" mass="73018">MSYLAAAQYFGLEGLWQKLCAGKLPERCSKQWYFATFCSMDADAFEEGAYDELGASADIGAHLNGFVKPYDVIALMTVLPVSKQLFPQSALFEHRGVQHLLLLEEKHAVRALPVVNLLRETYHEVVLVTTARRNAGMATPAGKINVRRFNLQAMLGSTAGGGLASRRQLLQQGKQKQQGKAPAKALRAERYALNKPACTSSTQISDGASPRKSASHALGPVSDDGDVGHAQEREYSAVISHDDIVELLSNVLALAGQRQRAITTATLAIGCTLVVACFTAFAASVLVTEWLTPVQVEIAHTSTGACALTGGAFVHLSLSPTPAHRARIRLVAIAFGAFVGTAWALDDEKARLLRTVMPGYAPEYAAIDPANTRFFVAYSVVHALVHNLTWGGSSFALIALAIASRFTRQVSTRLLLCALWAHLGGASLFLAISRSVSNTLNYSAGTWVYANAQDQAHALFVFNAVIGPLLLAQAVATQFAGFRHSLIRLISQTSSALGTEASVAPLLGFGSRRGERAPEDVCDEAERAFLPRALEPALLAEIEAAGLGVHLHTAPLPRRPFSRSKRVGRVANSSLTTMASGPASSHAGGADSCDLAQLAQVGGPQHALVGLQAAATVALSPKLVQRHVKMERTPRADALSPPADDTICALSDPSPHCGKTDASGAAGDALGEPSAAADLTISVEGQSALRR</sequence>
<evidence type="ECO:0000313" key="3">
    <source>
        <dbReference type="EMBL" id="KAG8462472.1"/>
    </source>
</evidence>
<feature type="region of interest" description="Disordered" evidence="1">
    <location>
        <begin position="197"/>
        <end position="226"/>
    </location>
</feature>
<evidence type="ECO:0000256" key="1">
    <source>
        <dbReference type="SAM" id="MobiDB-lite"/>
    </source>
</evidence>
<dbReference type="AlphaFoldDB" id="A0A8J6C5B3"/>
<feature type="compositionally biased region" description="Polar residues" evidence="1">
    <location>
        <begin position="197"/>
        <end position="206"/>
    </location>
</feature>
<dbReference type="InterPro" id="IPR036452">
    <property type="entry name" value="Ribo_hydro-like"/>
</dbReference>
<feature type="transmembrane region" description="Helical" evidence="2">
    <location>
        <begin position="456"/>
        <end position="482"/>
    </location>
</feature>
<dbReference type="GO" id="GO:0016799">
    <property type="term" value="F:hydrolase activity, hydrolyzing N-glycosyl compounds"/>
    <property type="evidence" value="ECO:0007669"/>
    <property type="project" value="InterPro"/>
</dbReference>
<evidence type="ECO:0000256" key="2">
    <source>
        <dbReference type="SAM" id="Phobius"/>
    </source>
</evidence>
<comment type="caution">
    <text evidence="3">The sequence shown here is derived from an EMBL/GenBank/DDBJ whole genome shotgun (WGS) entry which is preliminary data.</text>
</comment>
<gene>
    <name evidence="3" type="ORF">KFE25_010297</name>
</gene>
<reference evidence="3" key="1">
    <citation type="submission" date="2021-05" db="EMBL/GenBank/DDBJ databases">
        <title>The genome of the haptophyte Pavlova lutheri (Diacronema luteri, Pavlovales) - a model for lipid biosynthesis in eukaryotic algae.</title>
        <authorList>
            <person name="Hulatt C.J."/>
            <person name="Posewitz M.C."/>
        </authorList>
    </citation>
    <scope>NUCLEOTIDE SEQUENCE</scope>
    <source>
        <strain evidence="3">NIVA-4/92</strain>
    </source>
</reference>
<protein>
    <submittedName>
        <fullName evidence="3">Uncharacterized protein</fullName>
    </submittedName>
</protein>
<organism evidence="3 4">
    <name type="scientific">Diacronema lutheri</name>
    <name type="common">Unicellular marine alga</name>
    <name type="synonym">Monochrysis lutheri</name>
    <dbReference type="NCBI Taxonomy" id="2081491"/>
    <lineage>
        <taxon>Eukaryota</taxon>
        <taxon>Haptista</taxon>
        <taxon>Haptophyta</taxon>
        <taxon>Pavlovophyceae</taxon>
        <taxon>Pavlovales</taxon>
        <taxon>Pavlovaceae</taxon>
        <taxon>Diacronema</taxon>
    </lineage>
</organism>
<feature type="transmembrane region" description="Helical" evidence="2">
    <location>
        <begin position="267"/>
        <end position="286"/>
    </location>
</feature>
<feature type="region of interest" description="Disordered" evidence="1">
    <location>
        <begin position="652"/>
        <end position="674"/>
    </location>
</feature>
<name>A0A8J6C5B3_DIALT</name>
<accession>A0A8J6C5B3</accession>
<keyword evidence="2" id="KW-1133">Transmembrane helix</keyword>
<evidence type="ECO:0000313" key="4">
    <source>
        <dbReference type="Proteomes" id="UP000751190"/>
    </source>
</evidence>
<proteinExistence type="predicted"/>
<feature type="transmembrane region" description="Helical" evidence="2">
    <location>
        <begin position="414"/>
        <end position="436"/>
    </location>
</feature>
<keyword evidence="2" id="KW-0812">Transmembrane</keyword>
<keyword evidence="4" id="KW-1185">Reference proteome</keyword>
<dbReference type="Proteomes" id="UP000751190">
    <property type="component" value="Unassembled WGS sequence"/>
</dbReference>